<proteinExistence type="predicted"/>
<name>D9PIR8_9ZZZZ</name>
<feature type="non-terminal residue" evidence="1">
    <location>
        <position position="109"/>
    </location>
</feature>
<accession>D9PIR8</accession>
<protein>
    <submittedName>
        <fullName evidence="1">Uncharacterized protein</fullName>
    </submittedName>
</protein>
<dbReference type="AlphaFoldDB" id="D9PIR8"/>
<gene>
    <name evidence="1" type="ORF">LDC_1426</name>
</gene>
<reference evidence="1" key="1">
    <citation type="submission" date="2010-07" db="EMBL/GenBank/DDBJ databases">
        <authorList>
            <consortium name="CONSOLIDER consortium CSD2007-00005"/>
            <person name="Guazzaroni M.-E."/>
            <person name="Richter M."/>
            <person name="Garcia-Salamanca A."/>
            <person name="Yarza P."/>
            <person name="Ferrer M."/>
        </authorList>
    </citation>
    <scope>NUCLEOTIDE SEQUENCE</scope>
</reference>
<evidence type="ECO:0000313" key="1">
    <source>
        <dbReference type="EMBL" id="EFK96564.1"/>
    </source>
</evidence>
<organism evidence="1">
    <name type="scientific">sediment metagenome</name>
    <dbReference type="NCBI Taxonomy" id="749907"/>
    <lineage>
        <taxon>unclassified sequences</taxon>
        <taxon>metagenomes</taxon>
        <taxon>ecological metagenomes</taxon>
    </lineage>
</organism>
<sequence>MTAPSYNPATLQRIEIDRDMKYASALGATDQARLAAEAKRDRLHEANQLSPLLWRNDRTAAQLVADLKVERTRVATDPNRVYVVDRALTAARAAVAAAQRYEAVRAQAD</sequence>
<dbReference type="EMBL" id="ADZX01000449">
    <property type="protein sequence ID" value="EFK96564.1"/>
    <property type="molecule type" value="Genomic_DNA"/>
</dbReference>
<reference evidence="1" key="2">
    <citation type="journal article" date="2011" name="Microb. Ecol.">
        <title>Taxonomic and Functional Metagenomic Profiling of the Microbial Community in the Anoxic Sediment of a Sub-saline Shallow Lake (Laguna de Carrizo, Central Spain).</title>
        <authorList>
            <person name="Ferrer M."/>
            <person name="Guazzaroni M.E."/>
            <person name="Richter M."/>
            <person name="Garcia-Salamanca A."/>
            <person name="Yarza P."/>
            <person name="Suarez-Suarez A."/>
            <person name="Solano J."/>
            <person name="Alcaide M."/>
            <person name="van Dillewijn P."/>
            <person name="Molina-Henares M.A."/>
            <person name="Lopez-Cortes N."/>
            <person name="Al-Ramahi Y."/>
            <person name="Guerrero C."/>
            <person name="Acosta A."/>
            <person name="de Eugenio L.I."/>
            <person name="Martinez V."/>
            <person name="Marques S."/>
            <person name="Rojo F."/>
            <person name="Santero E."/>
            <person name="Genilloud O."/>
            <person name="Perez-Perez J."/>
            <person name="Rossello-Mora R."/>
            <person name="Ramos J.L."/>
        </authorList>
    </citation>
    <scope>NUCLEOTIDE SEQUENCE</scope>
</reference>
<comment type="caution">
    <text evidence="1">The sequence shown here is derived from an EMBL/GenBank/DDBJ whole genome shotgun (WGS) entry which is preliminary data.</text>
</comment>